<evidence type="ECO:0000256" key="1">
    <source>
        <dbReference type="PROSITE-ProRule" id="PRU00339"/>
    </source>
</evidence>
<proteinExistence type="predicted"/>
<feature type="signal peptide" evidence="2">
    <location>
        <begin position="1"/>
        <end position="20"/>
    </location>
</feature>
<dbReference type="SUPFAM" id="SSF48452">
    <property type="entry name" value="TPR-like"/>
    <property type="match status" value="1"/>
</dbReference>
<accession>A0A5S3Z1H0</accession>
<dbReference type="Pfam" id="PF13431">
    <property type="entry name" value="TPR_17"/>
    <property type="match status" value="1"/>
</dbReference>
<dbReference type="RefSeq" id="WP_138549000.1">
    <property type="nucleotide sequence ID" value="NZ_PNCG01000022.1"/>
</dbReference>
<reference evidence="4" key="2">
    <citation type="submission" date="2019-06" db="EMBL/GenBank/DDBJ databases">
        <title>Co-occurence of chitin degradation, pigmentation and bioactivity in marine Pseudoalteromonas.</title>
        <authorList>
            <person name="Sonnenschein E.C."/>
            <person name="Bech P.K."/>
        </authorList>
    </citation>
    <scope>NUCLEOTIDE SEQUENCE [LARGE SCALE GENOMIC DNA]</scope>
    <source>
        <strain evidence="4">S2897</strain>
    </source>
</reference>
<dbReference type="Gene3D" id="3.40.50.1820">
    <property type="entry name" value="alpha/beta hydrolase"/>
    <property type="match status" value="1"/>
</dbReference>
<sequence length="381" mass="43703">MFSIRFLTIVIFLSCINTYASTKSSQDQIQLNHPNFKASLKFNVALPSGYSKNKEKSYILMFDFHPSADTYLRGMHDWLSHNGEWPWLQTIIVTPAPGNRAGMLFDPSGETTPLLDFFEAQLLPEIDKRYRTNGFKIMSGFRVNGTITLSALINKPDMFDAYIAISPEIQDDYAKILSTTQPKLAKIKGEPKFLLFSHGTTIKEEHQAASYYQLKEVLESHAPKSLDWHYKHFDENYFMSLPLLSVIVAVEKMFNDINNGLAPESDISQQGIASIVQHYDYLSKQKYGFDVSPKKSINNLGFYLLERAPEEGLKIFAEMVERYPLDAYSHHNLARAYAKMGDYDTAVKHQEDAVKIADTMLTWHKKRHRRFLKKFIAEASN</sequence>
<organism evidence="3 4">
    <name type="scientific">Pseudoalteromonas ruthenica</name>
    <dbReference type="NCBI Taxonomy" id="151081"/>
    <lineage>
        <taxon>Bacteria</taxon>
        <taxon>Pseudomonadati</taxon>
        <taxon>Pseudomonadota</taxon>
        <taxon>Gammaproteobacteria</taxon>
        <taxon>Alteromonadales</taxon>
        <taxon>Pseudoalteromonadaceae</taxon>
        <taxon>Pseudoalteromonas</taxon>
    </lineage>
</organism>
<feature type="repeat" description="TPR" evidence="1">
    <location>
        <begin position="327"/>
        <end position="360"/>
    </location>
</feature>
<feature type="chain" id="PRO_5024414190" evidence="2">
    <location>
        <begin position="21"/>
        <end position="381"/>
    </location>
</feature>
<dbReference type="PROSITE" id="PS50005">
    <property type="entry name" value="TPR"/>
    <property type="match status" value="1"/>
</dbReference>
<dbReference type="InterPro" id="IPR011990">
    <property type="entry name" value="TPR-like_helical_dom_sf"/>
</dbReference>
<keyword evidence="1" id="KW-0802">TPR repeat</keyword>
<dbReference type="InterPro" id="IPR029058">
    <property type="entry name" value="AB_hydrolase_fold"/>
</dbReference>
<dbReference type="AlphaFoldDB" id="A0A5S3Z1H0"/>
<evidence type="ECO:0000256" key="2">
    <source>
        <dbReference type="SAM" id="SignalP"/>
    </source>
</evidence>
<dbReference type="Proteomes" id="UP000305874">
    <property type="component" value="Unassembled WGS sequence"/>
</dbReference>
<dbReference type="InterPro" id="IPR019734">
    <property type="entry name" value="TPR_rpt"/>
</dbReference>
<keyword evidence="2" id="KW-0732">Signal</keyword>
<dbReference type="EMBL" id="PNCG01000022">
    <property type="protein sequence ID" value="TMP85605.1"/>
    <property type="molecule type" value="Genomic_DNA"/>
</dbReference>
<dbReference type="Gene3D" id="1.25.40.10">
    <property type="entry name" value="Tetratricopeptide repeat domain"/>
    <property type="match status" value="1"/>
</dbReference>
<reference evidence="3 4" key="1">
    <citation type="submission" date="2017-12" db="EMBL/GenBank/DDBJ databases">
        <authorList>
            <person name="Paulsen S."/>
            <person name="Gram L.K."/>
        </authorList>
    </citation>
    <scope>NUCLEOTIDE SEQUENCE [LARGE SCALE GENOMIC DNA]</scope>
    <source>
        <strain evidence="3 4">S2897</strain>
    </source>
</reference>
<comment type="caution">
    <text evidence="3">The sequence shown here is derived from an EMBL/GenBank/DDBJ whole genome shotgun (WGS) entry which is preliminary data.</text>
</comment>
<protein>
    <submittedName>
        <fullName evidence="3">Uncharacterized protein</fullName>
    </submittedName>
</protein>
<dbReference type="SUPFAM" id="SSF53474">
    <property type="entry name" value="alpha/beta-Hydrolases"/>
    <property type="match status" value="1"/>
</dbReference>
<name>A0A5S3Z1H0_9GAMM</name>
<evidence type="ECO:0000313" key="3">
    <source>
        <dbReference type="EMBL" id="TMP85605.1"/>
    </source>
</evidence>
<evidence type="ECO:0000313" key="4">
    <source>
        <dbReference type="Proteomes" id="UP000305874"/>
    </source>
</evidence>
<gene>
    <name evidence="3" type="ORF">CWC05_17600</name>
</gene>